<organism evidence="2 3">
    <name type="scientific">Fusarium xylarioides</name>
    <dbReference type="NCBI Taxonomy" id="221167"/>
    <lineage>
        <taxon>Eukaryota</taxon>
        <taxon>Fungi</taxon>
        <taxon>Dikarya</taxon>
        <taxon>Ascomycota</taxon>
        <taxon>Pezizomycotina</taxon>
        <taxon>Sordariomycetes</taxon>
        <taxon>Hypocreomycetidae</taxon>
        <taxon>Hypocreales</taxon>
        <taxon>Nectriaceae</taxon>
        <taxon>Fusarium</taxon>
        <taxon>Fusarium fujikuroi species complex</taxon>
    </lineage>
</organism>
<name>A0A9P7HKJ3_9HYPO</name>
<feature type="compositionally biased region" description="Pro residues" evidence="1">
    <location>
        <begin position="1"/>
        <end position="11"/>
    </location>
</feature>
<feature type="compositionally biased region" description="Polar residues" evidence="1">
    <location>
        <begin position="41"/>
        <end position="59"/>
    </location>
</feature>
<feature type="region of interest" description="Disordered" evidence="1">
    <location>
        <begin position="1"/>
        <end position="59"/>
    </location>
</feature>
<dbReference type="AlphaFoldDB" id="A0A9P7HKJ3"/>
<gene>
    <name evidence="2" type="ORF">H9Q72_012635</name>
</gene>
<accession>A0A9P7HKJ3</accession>
<keyword evidence="3" id="KW-1185">Reference proteome</keyword>
<dbReference type="EMBL" id="JADFTT010000691">
    <property type="protein sequence ID" value="KAG5759237.1"/>
    <property type="molecule type" value="Genomic_DNA"/>
</dbReference>
<evidence type="ECO:0000313" key="2">
    <source>
        <dbReference type="EMBL" id="KAG5759237.1"/>
    </source>
</evidence>
<sequence>MPKAPTPPAVPAVPTESPSRSPLAQNELVPADDVDHDSQGDADSSLGTDAESSTTSVSTSILKYRRSQGRMYHSDKFTSNYFFPNDDQQLESMDLTCGFVFQCVSMRS</sequence>
<protein>
    <submittedName>
        <fullName evidence="2">Uncharacterized protein</fullName>
    </submittedName>
</protein>
<reference evidence="2" key="2">
    <citation type="submission" date="2020-10" db="EMBL/GenBank/DDBJ databases">
        <authorList>
            <person name="Peck L.D."/>
            <person name="Nowell R.W."/>
            <person name="Flood J."/>
            <person name="Ryan M.J."/>
            <person name="Barraclough T.G."/>
        </authorList>
    </citation>
    <scope>NUCLEOTIDE SEQUENCE</scope>
    <source>
        <strain evidence="2">IMI 127659i</strain>
    </source>
</reference>
<proteinExistence type="predicted"/>
<evidence type="ECO:0000313" key="3">
    <source>
        <dbReference type="Proteomes" id="UP000750502"/>
    </source>
</evidence>
<evidence type="ECO:0000256" key="1">
    <source>
        <dbReference type="SAM" id="MobiDB-lite"/>
    </source>
</evidence>
<dbReference type="OrthoDB" id="5106473at2759"/>
<dbReference type="Proteomes" id="UP000750502">
    <property type="component" value="Unassembled WGS sequence"/>
</dbReference>
<comment type="caution">
    <text evidence="2">The sequence shown here is derived from an EMBL/GenBank/DDBJ whole genome shotgun (WGS) entry which is preliminary data.</text>
</comment>
<reference evidence="2" key="1">
    <citation type="journal article" date="2020" name="bioRxiv">
        <title>Historical genomics reveals the evolutionary mechanisms behind multiple outbreaks of the host-specific coffee wilt pathogen Fusarium xylarioides.</title>
        <authorList>
            <person name="Peck D."/>
            <person name="Nowell R.W."/>
            <person name="Flood J."/>
            <person name="Ryan M.J."/>
            <person name="Barraclough T.G."/>
        </authorList>
    </citation>
    <scope>NUCLEOTIDE SEQUENCE</scope>
    <source>
        <strain evidence="2">IMI 127659i</strain>
    </source>
</reference>